<evidence type="ECO:0000256" key="2">
    <source>
        <dbReference type="RuleBase" id="RU362080"/>
    </source>
</evidence>
<dbReference type="Gene3D" id="3.40.1620.10">
    <property type="entry name" value="YefM-like domain"/>
    <property type="match status" value="1"/>
</dbReference>
<comment type="function">
    <text evidence="2">Antitoxin component of a type II toxin-antitoxin (TA) system.</text>
</comment>
<dbReference type="NCBIfam" id="TIGR01552">
    <property type="entry name" value="phd_fam"/>
    <property type="match status" value="1"/>
</dbReference>
<protein>
    <recommendedName>
        <fullName evidence="2">Antitoxin</fullName>
    </recommendedName>
</protein>
<gene>
    <name evidence="3" type="ORF">GGR25_003447</name>
</gene>
<comment type="caution">
    <text evidence="3">The sequence shown here is derived from an EMBL/GenBank/DDBJ whole genome shotgun (WGS) entry which is preliminary data.</text>
</comment>
<dbReference type="Pfam" id="PF02604">
    <property type="entry name" value="PhdYeFM_antitox"/>
    <property type="match status" value="1"/>
</dbReference>
<keyword evidence="4" id="KW-1185">Reference proteome</keyword>
<comment type="similarity">
    <text evidence="1 2">Belongs to the phD/YefM antitoxin family.</text>
</comment>
<evidence type="ECO:0000313" key="4">
    <source>
        <dbReference type="Proteomes" id="UP000553963"/>
    </source>
</evidence>
<accession>A0A840AQ36</accession>
<sequence length="89" mass="9717">MRISLAEAETQLGELVRRAEAGDEIVLTRDGKPSVRLVPVELPALTEEQIAARRRLMEGIWETAKAKALAGPSAARSQDYLYDENGLPG</sequence>
<dbReference type="Proteomes" id="UP000553963">
    <property type="component" value="Unassembled WGS sequence"/>
</dbReference>
<dbReference type="InterPro" id="IPR036165">
    <property type="entry name" value="YefM-like_sf"/>
</dbReference>
<dbReference type="SUPFAM" id="SSF143120">
    <property type="entry name" value="YefM-like"/>
    <property type="match status" value="1"/>
</dbReference>
<evidence type="ECO:0000256" key="1">
    <source>
        <dbReference type="ARBA" id="ARBA00009981"/>
    </source>
</evidence>
<organism evidence="3 4">
    <name type="scientific">Kaistia hirudinis</name>
    <dbReference type="NCBI Taxonomy" id="1293440"/>
    <lineage>
        <taxon>Bacteria</taxon>
        <taxon>Pseudomonadati</taxon>
        <taxon>Pseudomonadota</taxon>
        <taxon>Alphaproteobacteria</taxon>
        <taxon>Hyphomicrobiales</taxon>
        <taxon>Kaistiaceae</taxon>
        <taxon>Kaistia</taxon>
    </lineage>
</organism>
<name>A0A840AQ36_9HYPH</name>
<proteinExistence type="inferred from homology"/>
<evidence type="ECO:0000313" key="3">
    <source>
        <dbReference type="EMBL" id="MBB3932389.1"/>
    </source>
</evidence>
<dbReference type="RefSeq" id="WP_183400027.1">
    <property type="nucleotide sequence ID" value="NZ_JACIDS010000004.1"/>
</dbReference>
<dbReference type="InterPro" id="IPR006442">
    <property type="entry name" value="Antitoxin_Phd/YefM"/>
</dbReference>
<dbReference type="EMBL" id="JACIDS010000004">
    <property type="protein sequence ID" value="MBB3932389.1"/>
    <property type="molecule type" value="Genomic_DNA"/>
</dbReference>
<reference evidence="3 4" key="1">
    <citation type="submission" date="2020-08" db="EMBL/GenBank/DDBJ databases">
        <title>Genomic Encyclopedia of Type Strains, Phase IV (KMG-IV): sequencing the most valuable type-strain genomes for metagenomic binning, comparative biology and taxonomic classification.</title>
        <authorList>
            <person name="Goeker M."/>
        </authorList>
    </citation>
    <scope>NUCLEOTIDE SEQUENCE [LARGE SCALE GENOMIC DNA]</scope>
    <source>
        <strain evidence="3 4">DSM 25966</strain>
    </source>
</reference>
<dbReference type="AlphaFoldDB" id="A0A840AQ36"/>